<accession>A0A857JCK5</accession>
<gene>
    <name evidence="3" type="ORF">GT347_22380</name>
</gene>
<keyword evidence="1" id="KW-0175">Coiled coil</keyword>
<proteinExistence type="predicted"/>
<feature type="coiled-coil region" evidence="1">
    <location>
        <begin position="159"/>
        <end position="197"/>
    </location>
</feature>
<reference evidence="3 4" key="1">
    <citation type="submission" date="2020-01" db="EMBL/GenBank/DDBJ databases">
        <title>Genome sequencing of strain KACC 21265.</title>
        <authorList>
            <person name="Heo J."/>
            <person name="Kim S.-J."/>
            <person name="Kim J.-S."/>
            <person name="Hong S.-B."/>
            <person name="Kwon S.-W."/>
        </authorList>
    </citation>
    <scope>NUCLEOTIDE SEQUENCE [LARGE SCALE GENOMIC DNA]</scope>
    <source>
        <strain evidence="3 4">KACC 21265</strain>
    </source>
</reference>
<organism evidence="3 4">
    <name type="scientific">Xylophilus rhododendri</name>
    <dbReference type="NCBI Taxonomy" id="2697032"/>
    <lineage>
        <taxon>Bacteria</taxon>
        <taxon>Pseudomonadati</taxon>
        <taxon>Pseudomonadota</taxon>
        <taxon>Betaproteobacteria</taxon>
        <taxon>Burkholderiales</taxon>
        <taxon>Xylophilus</taxon>
    </lineage>
</organism>
<name>A0A857JCK5_9BURK</name>
<dbReference type="AlphaFoldDB" id="A0A857JCK5"/>
<dbReference type="RefSeq" id="WP_160554289.1">
    <property type="nucleotide sequence ID" value="NZ_CP047650.1"/>
</dbReference>
<evidence type="ECO:0000256" key="1">
    <source>
        <dbReference type="SAM" id="Coils"/>
    </source>
</evidence>
<evidence type="ECO:0000313" key="3">
    <source>
        <dbReference type="EMBL" id="QHJ00479.1"/>
    </source>
</evidence>
<sequence length="409" mass="43267">MTPRIVGTPAPGAVPATLSDPQPLPGLAPQQVAIPANLGFTPPPEALDAVARQVDGIDPAATPLLALASLGSDADVALHRSLGAFLDRIDKAQNPQLFKLVAELNREVAAQDLPGLADRILDGKPGFLEKLGGLFSRRGAAASANALFEQLRALVAGRTATLKTLMDRMERDIEAEKKNAIAEAQNLESLKNQYRAHFSEFAMATILVNTLAHKAQAQFDAAQAAVASSAPDALDSGSLQDLQDKVLALQNRALALEGVFTKLPAEQLVIRQVQTAAVQTVLEVSTTTAQRFASIKMTLLSLHGALATQSLQRIAEQGAQLDSNLAAARAKVVGNVVATAANAPGDNRLRQAGQLRDIVTQTAALQQVVEDARRSNAQKFEEARGLLSQARTDLAQLGATIRPDRPFQP</sequence>
<dbReference type="Proteomes" id="UP000464787">
    <property type="component" value="Chromosome"/>
</dbReference>
<evidence type="ECO:0000313" key="4">
    <source>
        <dbReference type="Proteomes" id="UP000464787"/>
    </source>
</evidence>
<evidence type="ECO:0000256" key="2">
    <source>
        <dbReference type="SAM" id="MobiDB-lite"/>
    </source>
</evidence>
<dbReference type="KEGG" id="xyk:GT347_22380"/>
<keyword evidence="4" id="KW-1185">Reference proteome</keyword>
<protein>
    <recommendedName>
        <fullName evidence="5">Toxic anion resistance protein</fullName>
    </recommendedName>
</protein>
<feature type="region of interest" description="Disordered" evidence="2">
    <location>
        <begin position="1"/>
        <end position="22"/>
    </location>
</feature>
<evidence type="ECO:0008006" key="5">
    <source>
        <dbReference type="Google" id="ProtNLM"/>
    </source>
</evidence>
<dbReference type="EMBL" id="CP047650">
    <property type="protein sequence ID" value="QHJ00479.1"/>
    <property type="molecule type" value="Genomic_DNA"/>
</dbReference>